<dbReference type="PANTHER" id="PTHR42760">
    <property type="entry name" value="SHORT-CHAIN DEHYDROGENASES/REDUCTASES FAMILY MEMBER"/>
    <property type="match status" value="1"/>
</dbReference>
<dbReference type="InterPro" id="IPR002347">
    <property type="entry name" value="SDR_fam"/>
</dbReference>
<keyword evidence="8" id="KW-1185">Reference proteome</keyword>
<evidence type="ECO:0000256" key="4">
    <source>
        <dbReference type="ARBA" id="ARBA00066645"/>
    </source>
</evidence>
<comment type="similarity">
    <text evidence="1">Belongs to the short-chain dehydrogenases/reductases (SDR) family.</text>
</comment>
<gene>
    <name evidence="7" type="ORF">B0A49_08207</name>
</gene>
<feature type="compositionally biased region" description="Polar residues" evidence="6">
    <location>
        <begin position="599"/>
        <end position="608"/>
    </location>
</feature>
<accession>A0A4U0WMR6</accession>
<sequence>MFSRPLVRSFQAASRRAVAPAITRAAFSASVRRFGPPETVKESHVSVTSYSGGERTQEQITVSATEPVTPAGVDAQTPAVPLDPAVAEKLTPTMKRFTLGGKIAVVTGGGRGLGYNMAQALCEAGVTGIAIMDVQQELGDKSARELSEQTGVDVRFYKVDVRDGSAISGAVQDVVDHFGRIDVLINAAGIADSNIKAETYDHEKFRRLIDINVTGSFLVAQACGRKMIELRNGGSIIFIASMSGSVVNYPQEQSCYNASKAAVIQLCKSLAAEWSRHGIRCNSISPGYMDTALNRVPALDAQKRIWVDNTPQKRLGAVDDLNNLAVYLASDGSSFMTGSNLLIDGGYTLCKIENFIRTKYDSKRWVMDGGIPDPATLDVDGDDDVPLNVVQEKAKLERSASQRASSASSQPSQQLNRRNLNADLFGDDPPSRFVRPNTTEPVQSRAPPPPPKGDAAPLKQTKPADSLLGLDFFGGPAAAPPARPSSATSSAVGSGTHSRPDLKQSILSLYASKPPPPPQHQRTSSNSFGGLPSPSQQQAQQSSFGGLSDAFGGLGLSSPSAQQQAPKASPFAGLDAPSPRKQSTSSAFGTGGGFFNSNPKPTSTTSAQAPKPQAPSIEEMSSGFGDFGDFSAGPSSTMRASMKPAPAATSSMGGLFDFASQASPPAPQPAKATAPSYSNNSAFNLSAPAPQAQPKPPPTQSGTFSNMDPWASSNAWSTPDPAPAPAPQMSTSSVRSPPAQTSTAGDFGGWGSMAPAKPAEPKITQDDDFGGWSSAAPVSPRAGSKPPGFGGSEDLFSNVWE</sequence>
<dbReference type="FunFam" id="3.40.50.720:FF:000090">
    <property type="entry name" value="NADP-dependent mannitol dehydrogenase"/>
    <property type="match status" value="1"/>
</dbReference>
<dbReference type="InterPro" id="IPR036291">
    <property type="entry name" value="NAD(P)-bd_dom_sf"/>
</dbReference>
<organism evidence="7 8">
    <name type="scientific">Cryomyces minteri</name>
    <dbReference type="NCBI Taxonomy" id="331657"/>
    <lineage>
        <taxon>Eukaryota</taxon>
        <taxon>Fungi</taxon>
        <taxon>Dikarya</taxon>
        <taxon>Ascomycota</taxon>
        <taxon>Pezizomycotina</taxon>
        <taxon>Dothideomycetes</taxon>
        <taxon>Dothideomycetes incertae sedis</taxon>
        <taxon>Cryomyces</taxon>
    </lineage>
</organism>
<evidence type="ECO:0000313" key="8">
    <source>
        <dbReference type="Proteomes" id="UP000308768"/>
    </source>
</evidence>
<keyword evidence="3" id="KW-0560">Oxidoreductase</keyword>
<feature type="compositionally biased region" description="Low complexity" evidence="6">
    <location>
        <begin position="401"/>
        <end position="414"/>
    </location>
</feature>
<dbReference type="PANTHER" id="PTHR42760:SF103">
    <property type="entry name" value="SHORT-CHAIN DEHYDROGENASE_REDUCTASE SDR"/>
    <property type="match status" value="1"/>
</dbReference>
<dbReference type="AlphaFoldDB" id="A0A4U0WMR6"/>
<feature type="compositionally biased region" description="Low complexity" evidence="6">
    <location>
        <begin position="621"/>
        <end position="631"/>
    </location>
</feature>
<dbReference type="Pfam" id="PF13561">
    <property type="entry name" value="adh_short_C2"/>
    <property type="match status" value="1"/>
</dbReference>
<dbReference type="OrthoDB" id="1888931at2759"/>
<evidence type="ECO:0000256" key="1">
    <source>
        <dbReference type="ARBA" id="ARBA00006484"/>
    </source>
</evidence>
<keyword evidence="2" id="KW-0521">NADP</keyword>
<evidence type="ECO:0000256" key="5">
    <source>
        <dbReference type="ARBA" id="ARBA00069279"/>
    </source>
</evidence>
<dbReference type="Gene3D" id="3.40.50.720">
    <property type="entry name" value="NAD(P)-binding Rossmann-like Domain"/>
    <property type="match status" value="1"/>
</dbReference>
<dbReference type="GO" id="GO:0019594">
    <property type="term" value="P:mannitol metabolic process"/>
    <property type="evidence" value="ECO:0007669"/>
    <property type="project" value="UniProtKB-ARBA"/>
</dbReference>
<dbReference type="PROSITE" id="PS00061">
    <property type="entry name" value="ADH_SHORT"/>
    <property type="match status" value="1"/>
</dbReference>
<feature type="region of interest" description="Disordered" evidence="6">
    <location>
        <begin position="395"/>
        <end position="801"/>
    </location>
</feature>
<comment type="caution">
    <text evidence="7">The sequence shown here is derived from an EMBL/GenBank/DDBJ whole genome shotgun (WGS) entry which is preliminary data.</text>
</comment>
<dbReference type="SUPFAM" id="SSF51735">
    <property type="entry name" value="NAD(P)-binding Rossmann-fold domains"/>
    <property type="match status" value="1"/>
</dbReference>
<protein>
    <recommendedName>
        <fullName evidence="5">NADP-dependent mannitol dehydrogenase</fullName>
        <ecNumber evidence="4">1.1.1.138</ecNumber>
    </recommendedName>
</protein>
<feature type="compositionally biased region" description="Polar residues" evidence="6">
    <location>
        <begin position="701"/>
        <end position="717"/>
    </location>
</feature>
<feature type="compositionally biased region" description="Low complexity" evidence="6">
    <location>
        <begin position="484"/>
        <end position="497"/>
    </location>
</feature>
<dbReference type="EMBL" id="NAJN01001253">
    <property type="protein sequence ID" value="TKA64522.1"/>
    <property type="molecule type" value="Genomic_DNA"/>
</dbReference>
<evidence type="ECO:0000256" key="3">
    <source>
        <dbReference type="ARBA" id="ARBA00023002"/>
    </source>
</evidence>
<dbReference type="GO" id="GO:0050085">
    <property type="term" value="F:mannitol 2-dehydrogenase (NADP+) activity"/>
    <property type="evidence" value="ECO:0007669"/>
    <property type="project" value="UniProtKB-EC"/>
</dbReference>
<reference evidence="7 8" key="1">
    <citation type="submission" date="2017-03" db="EMBL/GenBank/DDBJ databases">
        <title>Genomes of endolithic fungi from Antarctica.</title>
        <authorList>
            <person name="Coleine C."/>
            <person name="Masonjones S."/>
            <person name="Stajich J.E."/>
        </authorList>
    </citation>
    <scope>NUCLEOTIDE SEQUENCE [LARGE SCALE GENOMIC DNA]</scope>
    <source>
        <strain evidence="7 8">CCFEE 5187</strain>
    </source>
</reference>
<evidence type="ECO:0000256" key="2">
    <source>
        <dbReference type="ARBA" id="ARBA00022857"/>
    </source>
</evidence>
<feature type="compositionally biased region" description="Polar residues" evidence="6">
    <location>
        <begin position="728"/>
        <end position="744"/>
    </location>
</feature>
<dbReference type="PRINTS" id="PR00080">
    <property type="entry name" value="SDRFAMILY"/>
</dbReference>
<feature type="compositionally biased region" description="Polar residues" evidence="6">
    <location>
        <begin position="557"/>
        <end position="566"/>
    </location>
</feature>
<dbReference type="InterPro" id="IPR020904">
    <property type="entry name" value="Sc_DH/Rdtase_CS"/>
</dbReference>
<evidence type="ECO:0000313" key="7">
    <source>
        <dbReference type="EMBL" id="TKA64522.1"/>
    </source>
</evidence>
<dbReference type="STRING" id="331657.A0A4U0WMR6"/>
<dbReference type="Proteomes" id="UP000308768">
    <property type="component" value="Unassembled WGS sequence"/>
</dbReference>
<evidence type="ECO:0000256" key="6">
    <source>
        <dbReference type="SAM" id="MobiDB-lite"/>
    </source>
</evidence>
<proteinExistence type="inferred from homology"/>
<name>A0A4U0WMR6_9PEZI</name>
<feature type="compositionally biased region" description="Low complexity" evidence="6">
    <location>
        <begin position="529"/>
        <end position="548"/>
    </location>
</feature>
<feature type="compositionally biased region" description="Low complexity" evidence="6">
    <location>
        <begin position="659"/>
        <end position="676"/>
    </location>
</feature>
<dbReference type="PRINTS" id="PR00081">
    <property type="entry name" value="GDHRDH"/>
</dbReference>
<dbReference type="EC" id="1.1.1.138" evidence="4"/>